<feature type="transmembrane region" description="Helical" evidence="6">
    <location>
        <begin position="218"/>
        <end position="240"/>
    </location>
</feature>
<proteinExistence type="predicted"/>
<dbReference type="InterPro" id="IPR011701">
    <property type="entry name" value="MFS"/>
</dbReference>
<evidence type="ECO:0000256" key="4">
    <source>
        <dbReference type="ARBA" id="ARBA00023136"/>
    </source>
</evidence>
<dbReference type="AlphaFoldDB" id="A0A919R4C8"/>
<dbReference type="GO" id="GO:0016020">
    <property type="term" value="C:membrane"/>
    <property type="evidence" value="ECO:0007669"/>
    <property type="project" value="UniProtKB-SubCell"/>
</dbReference>
<dbReference type="Proteomes" id="UP000655287">
    <property type="component" value="Unassembled WGS sequence"/>
</dbReference>
<organism evidence="7 8">
    <name type="scientific">Sphaerisporangium rufum</name>
    <dbReference type="NCBI Taxonomy" id="1381558"/>
    <lineage>
        <taxon>Bacteria</taxon>
        <taxon>Bacillati</taxon>
        <taxon>Actinomycetota</taxon>
        <taxon>Actinomycetes</taxon>
        <taxon>Streptosporangiales</taxon>
        <taxon>Streptosporangiaceae</taxon>
        <taxon>Sphaerisporangium</taxon>
    </lineage>
</organism>
<evidence type="ECO:0000256" key="5">
    <source>
        <dbReference type="SAM" id="MobiDB-lite"/>
    </source>
</evidence>
<feature type="region of interest" description="Disordered" evidence="5">
    <location>
        <begin position="1"/>
        <end position="49"/>
    </location>
</feature>
<dbReference type="SUPFAM" id="SSF103473">
    <property type="entry name" value="MFS general substrate transporter"/>
    <property type="match status" value="1"/>
</dbReference>
<feature type="transmembrane region" description="Helical" evidence="6">
    <location>
        <begin position="371"/>
        <end position="393"/>
    </location>
</feature>
<dbReference type="Pfam" id="PF07690">
    <property type="entry name" value="MFS_1"/>
    <property type="match status" value="1"/>
</dbReference>
<name>A0A919R4C8_9ACTN</name>
<feature type="transmembrane region" description="Helical" evidence="6">
    <location>
        <begin position="311"/>
        <end position="332"/>
    </location>
</feature>
<dbReference type="EMBL" id="BOOU01000058">
    <property type="protein sequence ID" value="GII79339.1"/>
    <property type="molecule type" value="Genomic_DNA"/>
</dbReference>
<comment type="subcellular location">
    <subcellularLocation>
        <location evidence="1">Membrane</location>
        <topology evidence="1">Multi-pass membrane protein</topology>
    </subcellularLocation>
</comment>
<dbReference type="InterPro" id="IPR053160">
    <property type="entry name" value="MFS_DHA3_Transporter"/>
</dbReference>
<dbReference type="GO" id="GO:0022857">
    <property type="term" value="F:transmembrane transporter activity"/>
    <property type="evidence" value="ECO:0007669"/>
    <property type="project" value="InterPro"/>
</dbReference>
<dbReference type="InterPro" id="IPR036259">
    <property type="entry name" value="MFS_trans_sf"/>
</dbReference>
<feature type="transmembrane region" description="Helical" evidence="6">
    <location>
        <begin position="344"/>
        <end position="365"/>
    </location>
</feature>
<dbReference type="Gene3D" id="1.20.1250.20">
    <property type="entry name" value="MFS general substrate transporter like domains"/>
    <property type="match status" value="1"/>
</dbReference>
<comment type="caution">
    <text evidence="7">The sequence shown here is derived from an EMBL/GenBank/DDBJ whole genome shotgun (WGS) entry which is preliminary data.</text>
</comment>
<evidence type="ECO:0008006" key="9">
    <source>
        <dbReference type="Google" id="ProtNLM"/>
    </source>
</evidence>
<keyword evidence="3 6" id="KW-1133">Transmembrane helix</keyword>
<feature type="transmembrane region" description="Helical" evidence="6">
    <location>
        <begin position="124"/>
        <end position="149"/>
    </location>
</feature>
<dbReference type="InterPro" id="IPR005829">
    <property type="entry name" value="Sugar_transporter_CS"/>
</dbReference>
<gene>
    <name evidence="7" type="ORF">Sru01_43210</name>
</gene>
<protein>
    <recommendedName>
        <fullName evidence="9">MFS transporter</fullName>
    </recommendedName>
</protein>
<evidence type="ECO:0000256" key="2">
    <source>
        <dbReference type="ARBA" id="ARBA00022692"/>
    </source>
</evidence>
<reference evidence="7" key="1">
    <citation type="submission" date="2021-01" db="EMBL/GenBank/DDBJ databases">
        <title>Whole genome shotgun sequence of Sphaerisporangium rufum NBRC 109079.</title>
        <authorList>
            <person name="Komaki H."/>
            <person name="Tamura T."/>
        </authorList>
    </citation>
    <scope>NUCLEOTIDE SEQUENCE</scope>
    <source>
        <strain evidence="7">NBRC 109079</strain>
    </source>
</reference>
<dbReference type="PANTHER" id="PTHR23530">
    <property type="entry name" value="TRANSPORT PROTEIN-RELATED"/>
    <property type="match status" value="1"/>
</dbReference>
<evidence type="ECO:0000313" key="8">
    <source>
        <dbReference type="Proteomes" id="UP000655287"/>
    </source>
</evidence>
<feature type="transmembrane region" description="Helical" evidence="6">
    <location>
        <begin position="63"/>
        <end position="86"/>
    </location>
</feature>
<dbReference type="RefSeq" id="WP_203989269.1">
    <property type="nucleotide sequence ID" value="NZ_BOOU01000058.1"/>
</dbReference>
<keyword evidence="2 6" id="KW-0812">Transmembrane</keyword>
<sequence>MTSGNGPAAGPRRSTAAGTGPPAVAEDRPGRAVETGMPASAKVPPSARPGGPVLSARAALRRYALVTGLTWFPPGLMMSSMVLLMAARGLDLGQVGAASAIFAAVVVVLELPTGGLADVLGRRVVLAASALVSVAALTTLALATSWWMFAAASVLKGVARALSSGPAQAWYVDTLHAAEGPGADLKPGLSRGEATASISLCAATLIGGCLPLLLPGGLVAPMIAAAVAAGVLFAVVLVALPEPPRPRPTLGGVLRDVPPTIGAGLRLAVRDRGLNRLLLVAFAAGVALSSIELLTPGRLAQLTGRLESGSSAYALVIAAGFAASGAGSWAAPRAARLLGGPVRAAVTGGVAAAAALAGLAASVALSGTAGIVAAGAAYVAMFAALGVAEVMRVEMMHRRVGPGRRATLMSVDSLQLQFGGMAAGLGLGALAARSGPAPAWAVAAGLVLPSVLLYLRLPPAADPE</sequence>
<feature type="transmembrane region" description="Helical" evidence="6">
    <location>
        <begin position="92"/>
        <end position="112"/>
    </location>
</feature>
<feature type="transmembrane region" description="Helical" evidence="6">
    <location>
        <begin position="274"/>
        <end position="291"/>
    </location>
</feature>
<dbReference type="PANTHER" id="PTHR23530:SF1">
    <property type="entry name" value="PERMEASE, MAJOR FACILITATOR SUPERFAMILY-RELATED"/>
    <property type="match status" value="1"/>
</dbReference>
<evidence type="ECO:0000256" key="3">
    <source>
        <dbReference type="ARBA" id="ARBA00022989"/>
    </source>
</evidence>
<evidence type="ECO:0000313" key="7">
    <source>
        <dbReference type="EMBL" id="GII79339.1"/>
    </source>
</evidence>
<accession>A0A919R4C8</accession>
<keyword evidence="4 6" id="KW-0472">Membrane</keyword>
<dbReference type="PROSITE" id="PS00216">
    <property type="entry name" value="SUGAR_TRANSPORT_1"/>
    <property type="match status" value="1"/>
</dbReference>
<evidence type="ECO:0000256" key="1">
    <source>
        <dbReference type="ARBA" id="ARBA00004141"/>
    </source>
</evidence>
<keyword evidence="8" id="KW-1185">Reference proteome</keyword>
<evidence type="ECO:0000256" key="6">
    <source>
        <dbReference type="SAM" id="Phobius"/>
    </source>
</evidence>